<accession>A0A0U2NGM3</accession>
<dbReference type="Gene3D" id="3.10.20.30">
    <property type="match status" value="1"/>
</dbReference>
<dbReference type="SUPFAM" id="SSF54292">
    <property type="entry name" value="2Fe-2S ferredoxin-like"/>
    <property type="match status" value="1"/>
</dbReference>
<protein>
    <submittedName>
        <fullName evidence="3">Ferredoxin</fullName>
    </submittedName>
</protein>
<evidence type="ECO:0000313" key="4">
    <source>
        <dbReference type="Proteomes" id="UP000065261"/>
    </source>
</evidence>
<feature type="domain" description="2Fe-2S ferredoxin-type" evidence="2">
    <location>
        <begin position="7"/>
        <end position="90"/>
    </location>
</feature>
<dbReference type="InterPro" id="IPR012675">
    <property type="entry name" value="Beta-grasp_dom_sf"/>
</dbReference>
<dbReference type="EMBL" id="CP011034">
    <property type="protein sequence ID" value="ALS32947.1"/>
    <property type="molecule type" value="Genomic_DNA"/>
</dbReference>
<dbReference type="Pfam" id="PF00111">
    <property type="entry name" value="Fer2"/>
    <property type="match status" value="1"/>
</dbReference>
<dbReference type="RefSeq" id="WP_058373326.1">
    <property type="nucleotide sequence ID" value="NZ_CP011034.1"/>
</dbReference>
<dbReference type="GO" id="GO:0051537">
    <property type="term" value="F:2 iron, 2 sulfur cluster binding"/>
    <property type="evidence" value="ECO:0007669"/>
    <property type="project" value="InterPro"/>
</dbReference>
<evidence type="ECO:0000256" key="1">
    <source>
        <dbReference type="ARBA" id="ARBA00023075"/>
    </source>
</evidence>
<organism evidence="3">
    <name type="scientific">Pseudoalteromonas translucida KMM 520</name>
    <dbReference type="NCBI Taxonomy" id="1315283"/>
    <lineage>
        <taxon>Bacteria</taxon>
        <taxon>Pseudomonadati</taxon>
        <taxon>Pseudomonadota</taxon>
        <taxon>Gammaproteobacteria</taxon>
        <taxon>Alteromonadales</taxon>
        <taxon>Pseudoalteromonadaceae</taxon>
        <taxon>Pseudoalteromonas</taxon>
    </lineage>
</organism>
<dbReference type="PROSITE" id="PS51085">
    <property type="entry name" value="2FE2S_FER_2"/>
    <property type="match status" value="1"/>
</dbReference>
<gene>
    <name evidence="3" type="primary">yfaE</name>
    <name evidence="3" type="ORF">PTRA_a1786</name>
</gene>
<proteinExistence type="predicted"/>
<evidence type="ECO:0000313" key="3">
    <source>
        <dbReference type="EMBL" id="ALS32947.1"/>
    </source>
</evidence>
<dbReference type="AlphaFoldDB" id="A0A0U2NGM3"/>
<name>A0A0U2NGM3_9GAMM</name>
<dbReference type="CDD" id="cd00207">
    <property type="entry name" value="fer2"/>
    <property type="match status" value="1"/>
</dbReference>
<keyword evidence="1" id="KW-0830">Ubiquinone</keyword>
<dbReference type="NCBIfam" id="NF007985">
    <property type="entry name" value="PRK10713.1"/>
    <property type="match status" value="1"/>
</dbReference>
<dbReference type="PATRIC" id="fig|1315283.4.peg.1541"/>
<reference evidence="3 4" key="1">
    <citation type="submission" date="2015-03" db="EMBL/GenBank/DDBJ databases">
        <authorList>
            <person name="Murphy D."/>
        </authorList>
    </citation>
    <scope>NUCLEOTIDE SEQUENCE [LARGE SCALE GENOMIC DNA]</scope>
    <source>
        <strain evidence="3 4">KMM 520</strain>
    </source>
</reference>
<dbReference type="KEGG" id="ptn:PTRA_a1786"/>
<dbReference type="PROSITE" id="PS00197">
    <property type="entry name" value="2FE2S_FER_1"/>
    <property type="match status" value="1"/>
</dbReference>
<sequence length="90" mass="9802">MTDRPTASITLAETSQCLEFSAGCPSILHCLESMKIDAAFQCREGYCGACRATLVSGKVDYNEEPLAFVRDGEILLCCCKPNGDIHIKLK</sequence>
<evidence type="ECO:0000259" key="2">
    <source>
        <dbReference type="PROSITE" id="PS51085"/>
    </source>
</evidence>
<dbReference type="Proteomes" id="UP000065261">
    <property type="component" value="Chromosome I"/>
</dbReference>
<dbReference type="OrthoDB" id="9796486at2"/>
<dbReference type="InterPro" id="IPR006058">
    <property type="entry name" value="2Fe2S_fd_BS"/>
</dbReference>
<dbReference type="InterPro" id="IPR036010">
    <property type="entry name" value="2Fe-2S_ferredoxin-like_sf"/>
</dbReference>
<dbReference type="InterPro" id="IPR001041">
    <property type="entry name" value="2Fe-2S_ferredoxin-type"/>
</dbReference>